<dbReference type="Proteomes" id="UP000724874">
    <property type="component" value="Unassembled WGS sequence"/>
</dbReference>
<accession>A0A9P5NLI9</accession>
<evidence type="ECO:0000256" key="1">
    <source>
        <dbReference type="SAM" id="MobiDB-lite"/>
    </source>
</evidence>
<feature type="chain" id="PRO_5040354770" evidence="2">
    <location>
        <begin position="24"/>
        <end position="251"/>
    </location>
</feature>
<dbReference type="AlphaFoldDB" id="A0A9P5NLI9"/>
<reference evidence="3" key="1">
    <citation type="submission" date="2020-11" db="EMBL/GenBank/DDBJ databases">
        <authorList>
            <consortium name="DOE Joint Genome Institute"/>
            <person name="Ahrendt S."/>
            <person name="Riley R."/>
            <person name="Andreopoulos W."/>
            <person name="LaButti K."/>
            <person name="Pangilinan J."/>
            <person name="Ruiz-duenas F.J."/>
            <person name="Barrasa J.M."/>
            <person name="Sanchez-Garcia M."/>
            <person name="Camarero S."/>
            <person name="Miyauchi S."/>
            <person name="Serrano A."/>
            <person name="Linde D."/>
            <person name="Babiker R."/>
            <person name="Drula E."/>
            <person name="Ayuso-Fernandez I."/>
            <person name="Pacheco R."/>
            <person name="Padilla G."/>
            <person name="Ferreira P."/>
            <person name="Barriuso J."/>
            <person name="Kellner H."/>
            <person name="Castanera R."/>
            <person name="Alfaro M."/>
            <person name="Ramirez L."/>
            <person name="Pisabarro A.G."/>
            <person name="Kuo A."/>
            <person name="Tritt A."/>
            <person name="Lipzen A."/>
            <person name="He G."/>
            <person name="Yan M."/>
            <person name="Ng V."/>
            <person name="Cullen D."/>
            <person name="Martin F."/>
            <person name="Rosso M.-N."/>
            <person name="Henrissat B."/>
            <person name="Hibbett D."/>
            <person name="Martinez A.T."/>
            <person name="Grigoriev I.V."/>
        </authorList>
    </citation>
    <scope>NUCLEOTIDE SEQUENCE</scope>
    <source>
        <strain evidence="3">AH 44721</strain>
    </source>
</reference>
<proteinExistence type="predicted"/>
<feature type="signal peptide" evidence="2">
    <location>
        <begin position="1"/>
        <end position="23"/>
    </location>
</feature>
<keyword evidence="2" id="KW-0732">Signal</keyword>
<dbReference type="EMBL" id="JADNYJ010000059">
    <property type="protein sequence ID" value="KAF8896790.1"/>
    <property type="molecule type" value="Genomic_DNA"/>
</dbReference>
<feature type="compositionally biased region" description="Low complexity" evidence="1">
    <location>
        <begin position="78"/>
        <end position="92"/>
    </location>
</feature>
<evidence type="ECO:0000256" key="2">
    <source>
        <dbReference type="SAM" id="SignalP"/>
    </source>
</evidence>
<keyword evidence="4" id="KW-1185">Reference proteome</keyword>
<protein>
    <submittedName>
        <fullName evidence="3">Uncharacterized protein</fullName>
    </submittedName>
</protein>
<feature type="region of interest" description="Disordered" evidence="1">
    <location>
        <begin position="67"/>
        <end position="92"/>
    </location>
</feature>
<gene>
    <name evidence="3" type="ORF">CPB84DRAFT_1748234</name>
</gene>
<evidence type="ECO:0000313" key="4">
    <source>
        <dbReference type="Proteomes" id="UP000724874"/>
    </source>
</evidence>
<name>A0A9P5NLI9_GYMJU</name>
<comment type="caution">
    <text evidence="3">The sequence shown here is derived from an EMBL/GenBank/DDBJ whole genome shotgun (WGS) entry which is preliminary data.</text>
</comment>
<sequence>MIAELHLFPIFSLACSFPSLCRSSQLTLSTSDYSRLFGAMSRLESSWVHVSSNLGVEQALVGSGAAAAVGKDEETEEPPASTTPAAKSLPPKSRLSSLGLGIFILTTRALNAFSTGAIACSLALEGLKALEGWLELELELLKIPRDVLHIFSPATKDPRIEEMLNVTDVAKSLESDPHFAGETLLMVELYLMLPWTTACVPSNHKVSMAECQANLNQMKEKLDQVWRRRLDLETVASDELEMALIEIRARS</sequence>
<organism evidence="3 4">
    <name type="scientific">Gymnopilus junonius</name>
    <name type="common">Spectacular rustgill mushroom</name>
    <name type="synonym">Gymnopilus spectabilis subsp. junonius</name>
    <dbReference type="NCBI Taxonomy" id="109634"/>
    <lineage>
        <taxon>Eukaryota</taxon>
        <taxon>Fungi</taxon>
        <taxon>Dikarya</taxon>
        <taxon>Basidiomycota</taxon>
        <taxon>Agaricomycotina</taxon>
        <taxon>Agaricomycetes</taxon>
        <taxon>Agaricomycetidae</taxon>
        <taxon>Agaricales</taxon>
        <taxon>Agaricineae</taxon>
        <taxon>Hymenogastraceae</taxon>
        <taxon>Gymnopilus</taxon>
    </lineage>
</organism>
<evidence type="ECO:0000313" key="3">
    <source>
        <dbReference type="EMBL" id="KAF8896790.1"/>
    </source>
</evidence>